<name>A0A820PWY3_9BILA</name>
<accession>A0A820PWY3</accession>
<comment type="caution">
    <text evidence="1">The sequence shown here is derived from an EMBL/GenBank/DDBJ whole genome shotgun (WGS) entry which is preliminary data.</text>
</comment>
<proteinExistence type="predicted"/>
<dbReference type="AlphaFoldDB" id="A0A820PWY3"/>
<evidence type="ECO:0000313" key="2">
    <source>
        <dbReference type="Proteomes" id="UP000663844"/>
    </source>
</evidence>
<sequence length="95" mass="11009">MDENTQGNLKVMYTLADIQRRLDQTLGLPKTYPFILSDKDREQLTLNGKVQRLEIKLIELERQTNRVIVLLEELHKRSTKEISNVVVEEIPSSSS</sequence>
<gene>
    <name evidence="1" type="ORF">OXD698_LOCUS52204</name>
</gene>
<dbReference type="EMBL" id="CAJOAZ010027984">
    <property type="protein sequence ID" value="CAF4413818.1"/>
    <property type="molecule type" value="Genomic_DNA"/>
</dbReference>
<evidence type="ECO:0000313" key="1">
    <source>
        <dbReference type="EMBL" id="CAF4413818.1"/>
    </source>
</evidence>
<reference evidence="1" key="1">
    <citation type="submission" date="2021-02" db="EMBL/GenBank/DDBJ databases">
        <authorList>
            <person name="Nowell W R."/>
        </authorList>
    </citation>
    <scope>NUCLEOTIDE SEQUENCE</scope>
</reference>
<protein>
    <submittedName>
        <fullName evidence="1">Uncharacterized protein</fullName>
    </submittedName>
</protein>
<organism evidence="1 2">
    <name type="scientific">Adineta steineri</name>
    <dbReference type="NCBI Taxonomy" id="433720"/>
    <lineage>
        <taxon>Eukaryota</taxon>
        <taxon>Metazoa</taxon>
        <taxon>Spiralia</taxon>
        <taxon>Gnathifera</taxon>
        <taxon>Rotifera</taxon>
        <taxon>Eurotatoria</taxon>
        <taxon>Bdelloidea</taxon>
        <taxon>Adinetida</taxon>
        <taxon>Adinetidae</taxon>
        <taxon>Adineta</taxon>
    </lineage>
</organism>
<dbReference type="Proteomes" id="UP000663844">
    <property type="component" value="Unassembled WGS sequence"/>
</dbReference>